<feature type="compositionally biased region" description="Polar residues" evidence="1">
    <location>
        <begin position="29"/>
        <end position="40"/>
    </location>
</feature>
<protein>
    <submittedName>
        <fullName evidence="2">Uncharacterized protein</fullName>
    </submittedName>
</protein>
<dbReference type="AlphaFoldDB" id="A0A1B6H724"/>
<name>A0A1B6H724_9HEMI</name>
<sequence>WRFRNLGQNFRRALVTLFCPRFRKRQDNTQVTGTTITSNRRPLEPSEMADRPLPQSDSCSTLSAVNCTIADVLASIRSRWVRAWSSRKPDDYNTKWTHLAASDAVELDNRLSVNVRAFSQSDDSL</sequence>
<accession>A0A1B6H724</accession>
<evidence type="ECO:0000313" key="2">
    <source>
        <dbReference type="EMBL" id="JAS70527.1"/>
    </source>
</evidence>
<feature type="non-terminal residue" evidence="2">
    <location>
        <position position="1"/>
    </location>
</feature>
<reference evidence="2" key="1">
    <citation type="submission" date="2015-11" db="EMBL/GenBank/DDBJ databases">
        <title>De novo transcriptome assembly of four potential Pierce s Disease insect vectors from Arizona vineyards.</title>
        <authorList>
            <person name="Tassone E.E."/>
        </authorList>
    </citation>
    <scope>NUCLEOTIDE SEQUENCE</scope>
</reference>
<evidence type="ECO:0000256" key="1">
    <source>
        <dbReference type="SAM" id="MobiDB-lite"/>
    </source>
</evidence>
<feature type="region of interest" description="Disordered" evidence="1">
    <location>
        <begin position="29"/>
        <end position="56"/>
    </location>
</feature>
<gene>
    <name evidence="2" type="ORF">g.23989</name>
</gene>
<feature type="compositionally biased region" description="Basic and acidic residues" evidence="1">
    <location>
        <begin position="41"/>
        <end position="50"/>
    </location>
</feature>
<dbReference type="EMBL" id="GECU01037179">
    <property type="protein sequence ID" value="JAS70527.1"/>
    <property type="molecule type" value="Transcribed_RNA"/>
</dbReference>
<proteinExistence type="predicted"/>
<organism evidence="2">
    <name type="scientific">Homalodisca liturata</name>
    <dbReference type="NCBI Taxonomy" id="320908"/>
    <lineage>
        <taxon>Eukaryota</taxon>
        <taxon>Metazoa</taxon>
        <taxon>Ecdysozoa</taxon>
        <taxon>Arthropoda</taxon>
        <taxon>Hexapoda</taxon>
        <taxon>Insecta</taxon>
        <taxon>Pterygota</taxon>
        <taxon>Neoptera</taxon>
        <taxon>Paraneoptera</taxon>
        <taxon>Hemiptera</taxon>
        <taxon>Auchenorrhyncha</taxon>
        <taxon>Membracoidea</taxon>
        <taxon>Cicadellidae</taxon>
        <taxon>Cicadellinae</taxon>
        <taxon>Proconiini</taxon>
        <taxon>Homalodisca</taxon>
    </lineage>
</organism>